<keyword evidence="1" id="KW-1133">Transmembrane helix</keyword>
<dbReference type="AlphaFoldDB" id="A0A5C3LA25"/>
<feature type="transmembrane region" description="Helical" evidence="1">
    <location>
        <begin position="42"/>
        <end position="63"/>
    </location>
</feature>
<name>A0A5C3LA25_COPMA</name>
<evidence type="ECO:0000256" key="1">
    <source>
        <dbReference type="SAM" id="Phobius"/>
    </source>
</evidence>
<keyword evidence="3" id="KW-1185">Reference proteome</keyword>
<dbReference type="Proteomes" id="UP000307440">
    <property type="component" value="Unassembled WGS sequence"/>
</dbReference>
<evidence type="ECO:0000313" key="3">
    <source>
        <dbReference type="Proteomes" id="UP000307440"/>
    </source>
</evidence>
<sequence>MSSRNFNCCPPEKIQKLWTMTHNMQDPALDTWRMHGYMRKKLGGKATQFWGGLVFLIQVVIVMKGARALAIDFQLLLLLCVSWVQMVRDNDEQRMSSWRRM</sequence>
<reference evidence="2 3" key="1">
    <citation type="journal article" date="2019" name="Nat. Ecol. Evol.">
        <title>Megaphylogeny resolves global patterns of mushroom evolution.</title>
        <authorList>
            <person name="Varga T."/>
            <person name="Krizsan K."/>
            <person name="Foldi C."/>
            <person name="Dima B."/>
            <person name="Sanchez-Garcia M."/>
            <person name="Sanchez-Ramirez S."/>
            <person name="Szollosi G.J."/>
            <person name="Szarkandi J.G."/>
            <person name="Papp V."/>
            <person name="Albert L."/>
            <person name="Andreopoulos W."/>
            <person name="Angelini C."/>
            <person name="Antonin V."/>
            <person name="Barry K.W."/>
            <person name="Bougher N.L."/>
            <person name="Buchanan P."/>
            <person name="Buyck B."/>
            <person name="Bense V."/>
            <person name="Catcheside P."/>
            <person name="Chovatia M."/>
            <person name="Cooper J."/>
            <person name="Damon W."/>
            <person name="Desjardin D."/>
            <person name="Finy P."/>
            <person name="Geml J."/>
            <person name="Haridas S."/>
            <person name="Hughes K."/>
            <person name="Justo A."/>
            <person name="Karasinski D."/>
            <person name="Kautmanova I."/>
            <person name="Kiss B."/>
            <person name="Kocsube S."/>
            <person name="Kotiranta H."/>
            <person name="LaButti K.M."/>
            <person name="Lechner B.E."/>
            <person name="Liimatainen K."/>
            <person name="Lipzen A."/>
            <person name="Lukacs Z."/>
            <person name="Mihaltcheva S."/>
            <person name="Morgado L.N."/>
            <person name="Niskanen T."/>
            <person name="Noordeloos M.E."/>
            <person name="Ohm R.A."/>
            <person name="Ortiz-Santana B."/>
            <person name="Ovrebo C."/>
            <person name="Racz N."/>
            <person name="Riley R."/>
            <person name="Savchenko A."/>
            <person name="Shiryaev A."/>
            <person name="Soop K."/>
            <person name="Spirin V."/>
            <person name="Szebenyi C."/>
            <person name="Tomsovsky M."/>
            <person name="Tulloss R.E."/>
            <person name="Uehling J."/>
            <person name="Grigoriev I.V."/>
            <person name="Vagvolgyi C."/>
            <person name="Papp T."/>
            <person name="Martin F.M."/>
            <person name="Miettinen O."/>
            <person name="Hibbett D.S."/>
            <person name="Nagy L.G."/>
        </authorList>
    </citation>
    <scope>NUCLEOTIDE SEQUENCE [LARGE SCALE GENOMIC DNA]</scope>
    <source>
        <strain evidence="2 3">CBS 121175</strain>
    </source>
</reference>
<evidence type="ECO:0000313" key="2">
    <source>
        <dbReference type="EMBL" id="TFK29618.1"/>
    </source>
</evidence>
<gene>
    <name evidence="2" type="ORF">FA15DRAFT_663769</name>
</gene>
<keyword evidence="1" id="KW-0812">Transmembrane</keyword>
<organism evidence="2 3">
    <name type="scientific">Coprinopsis marcescibilis</name>
    <name type="common">Agaric fungus</name>
    <name type="synonym">Psathyrella marcescibilis</name>
    <dbReference type="NCBI Taxonomy" id="230819"/>
    <lineage>
        <taxon>Eukaryota</taxon>
        <taxon>Fungi</taxon>
        <taxon>Dikarya</taxon>
        <taxon>Basidiomycota</taxon>
        <taxon>Agaricomycotina</taxon>
        <taxon>Agaricomycetes</taxon>
        <taxon>Agaricomycetidae</taxon>
        <taxon>Agaricales</taxon>
        <taxon>Agaricineae</taxon>
        <taxon>Psathyrellaceae</taxon>
        <taxon>Coprinopsis</taxon>
    </lineage>
</organism>
<accession>A0A5C3LA25</accession>
<keyword evidence="1" id="KW-0472">Membrane</keyword>
<protein>
    <submittedName>
        <fullName evidence="2">Uncharacterized protein</fullName>
    </submittedName>
</protein>
<dbReference type="EMBL" id="ML210148">
    <property type="protein sequence ID" value="TFK29618.1"/>
    <property type="molecule type" value="Genomic_DNA"/>
</dbReference>
<proteinExistence type="predicted"/>